<accession>A0ABW4UMI9</accession>
<evidence type="ECO:0000313" key="1">
    <source>
        <dbReference type="EMBL" id="MFD1988179.1"/>
    </source>
</evidence>
<proteinExistence type="predicted"/>
<organism evidence="1 2">
    <name type="scientific">Mesorhizobium newzealandense</name>
    <dbReference type="NCBI Taxonomy" id="1300302"/>
    <lineage>
        <taxon>Bacteria</taxon>
        <taxon>Pseudomonadati</taxon>
        <taxon>Pseudomonadota</taxon>
        <taxon>Alphaproteobacteria</taxon>
        <taxon>Hyphomicrobiales</taxon>
        <taxon>Phyllobacteriaceae</taxon>
        <taxon>Mesorhizobium</taxon>
    </lineage>
</organism>
<dbReference type="EMBL" id="JBHUGZ010000032">
    <property type="protein sequence ID" value="MFD1988179.1"/>
    <property type="molecule type" value="Genomic_DNA"/>
</dbReference>
<gene>
    <name evidence="1" type="ORF">ACFSOZ_37810</name>
</gene>
<evidence type="ECO:0000313" key="2">
    <source>
        <dbReference type="Proteomes" id="UP001597405"/>
    </source>
</evidence>
<dbReference type="Proteomes" id="UP001597405">
    <property type="component" value="Unassembled WGS sequence"/>
</dbReference>
<keyword evidence="2" id="KW-1185">Reference proteome</keyword>
<name>A0ABW4UMI9_9HYPH</name>
<sequence>MSVLTNAIPVELTDIPHVGAYRNERTWRRCGGNRVIGVPAASYGGRIDGVLGRGGSGAATLYDGQCVWELCAGSSLLVVVMACYSAVVWSTDTSGLGAIGGAEGV</sequence>
<comment type="caution">
    <text evidence="1">The sequence shown here is derived from an EMBL/GenBank/DDBJ whole genome shotgun (WGS) entry which is preliminary data.</text>
</comment>
<protein>
    <submittedName>
        <fullName evidence="1">Uncharacterized protein</fullName>
    </submittedName>
</protein>
<reference evidence="2" key="1">
    <citation type="journal article" date="2019" name="Int. J. Syst. Evol. Microbiol.">
        <title>The Global Catalogue of Microorganisms (GCM) 10K type strain sequencing project: providing services to taxonomists for standard genome sequencing and annotation.</title>
        <authorList>
            <consortium name="The Broad Institute Genomics Platform"/>
            <consortium name="The Broad Institute Genome Sequencing Center for Infectious Disease"/>
            <person name="Wu L."/>
            <person name="Ma J."/>
        </authorList>
    </citation>
    <scope>NUCLEOTIDE SEQUENCE [LARGE SCALE GENOMIC DNA]</scope>
    <source>
        <strain evidence="2">CGMCC 1.16225</strain>
    </source>
</reference>
<dbReference type="RefSeq" id="WP_379106872.1">
    <property type="nucleotide sequence ID" value="NZ_JBHUGZ010000032.1"/>
</dbReference>